<gene>
    <name evidence="2" type="ORF">J5N97_001897</name>
</gene>
<evidence type="ECO:0000313" key="3">
    <source>
        <dbReference type="Proteomes" id="UP001085076"/>
    </source>
</evidence>
<reference evidence="2 3" key="1">
    <citation type="journal article" date="2022" name="Hortic Res">
        <title>The genome of Dioscorea zingiberensis sheds light on the biosynthesis, origin and evolution of the medicinally important diosgenin saponins.</title>
        <authorList>
            <person name="Li Y."/>
            <person name="Tan C."/>
            <person name="Li Z."/>
            <person name="Guo J."/>
            <person name="Li S."/>
            <person name="Chen X."/>
            <person name="Wang C."/>
            <person name="Dai X."/>
            <person name="Yang H."/>
            <person name="Song W."/>
            <person name="Hou L."/>
            <person name="Xu J."/>
            <person name="Tong Z."/>
            <person name="Xu A."/>
            <person name="Yuan X."/>
            <person name="Wang W."/>
            <person name="Yang Q."/>
            <person name="Chen L."/>
            <person name="Sun Z."/>
            <person name="Wang K."/>
            <person name="Pan B."/>
            <person name="Chen J."/>
            <person name="Bao Y."/>
            <person name="Liu F."/>
            <person name="Qi X."/>
            <person name="Gang D.R."/>
            <person name="Wen J."/>
            <person name="Li J."/>
        </authorList>
    </citation>
    <scope>NUCLEOTIDE SEQUENCE [LARGE SCALE GENOMIC DNA]</scope>
    <source>
        <strain evidence="2">Dzin_1.0</strain>
    </source>
</reference>
<keyword evidence="1" id="KW-0812">Transmembrane</keyword>
<evidence type="ECO:0000313" key="2">
    <source>
        <dbReference type="EMBL" id="KAJ0960282.1"/>
    </source>
</evidence>
<dbReference type="EMBL" id="JAGGNH010000091">
    <property type="protein sequence ID" value="KAJ0960282.1"/>
    <property type="molecule type" value="Genomic_DNA"/>
</dbReference>
<dbReference type="Proteomes" id="UP001085076">
    <property type="component" value="Unassembled WGS sequence"/>
</dbReference>
<protein>
    <submittedName>
        <fullName evidence="2">Uncharacterized protein</fullName>
    </submittedName>
</protein>
<dbReference type="AlphaFoldDB" id="A0A9D5BT59"/>
<keyword evidence="1" id="KW-0472">Membrane</keyword>
<comment type="caution">
    <text evidence="2">The sequence shown here is derived from an EMBL/GenBank/DDBJ whole genome shotgun (WGS) entry which is preliminary data.</text>
</comment>
<name>A0A9D5BT59_9LILI</name>
<accession>A0A9D5BT59</accession>
<proteinExistence type="predicted"/>
<keyword evidence="3" id="KW-1185">Reference proteome</keyword>
<keyword evidence="1" id="KW-1133">Transmembrane helix</keyword>
<feature type="transmembrane region" description="Helical" evidence="1">
    <location>
        <begin position="206"/>
        <end position="224"/>
    </location>
</feature>
<organism evidence="2 3">
    <name type="scientific">Dioscorea zingiberensis</name>
    <dbReference type="NCBI Taxonomy" id="325984"/>
    <lineage>
        <taxon>Eukaryota</taxon>
        <taxon>Viridiplantae</taxon>
        <taxon>Streptophyta</taxon>
        <taxon>Embryophyta</taxon>
        <taxon>Tracheophyta</taxon>
        <taxon>Spermatophyta</taxon>
        <taxon>Magnoliopsida</taxon>
        <taxon>Liliopsida</taxon>
        <taxon>Dioscoreales</taxon>
        <taxon>Dioscoreaceae</taxon>
        <taxon>Dioscorea</taxon>
    </lineage>
</organism>
<evidence type="ECO:0000256" key="1">
    <source>
        <dbReference type="SAM" id="Phobius"/>
    </source>
</evidence>
<sequence>MLLMRGTLDDLRTEDIDVLRVLKEKLGSPRHGFLIKQIVLFLAMHDLKAFSQCTSALELLWLATENLEAMEDSFLSEGDNSYNKSAVQIAPNIYYEFAHLLPLTEHGNSFFSSRRRTMLAVAGVLVVSGSVAYMQSGLSNRLTMINSSIQTLPGNLEEMLMQNETNDNSNDNRRRISSQKNGGLRSMHVLAAILISRMGPRGMQNLLALVTTVNTAAVAVLCLYGQNGREIRCLFEWCQVPLSLTSGYILPLDLAFISGSANCLKQ</sequence>